<keyword evidence="2" id="KW-1185">Reference proteome</keyword>
<sequence>MFRTVILITVAAITTVKAQTKNEFLDKINSLEGLVSIAQKGKWEEVNNKDGVSINYRDLIIADTIKTRQLLVKFRLKSPSIDSLITQVKLPKHIKIWNDGVSDVKILENKDTKWISHTTYNIPFPFKQQDLVTQSTLTKKENTIILSSRSLPNYIKQQEGVKREGYNFSEWRFKAMANSIVEIEFCAISFTPPRFPKFLRDPIIQRTLINSFVNLKEKAL</sequence>
<accession>A0A840EVI6</accession>
<protein>
    <recommendedName>
        <fullName evidence="3">START domain-containing protein</fullName>
    </recommendedName>
</protein>
<dbReference type="SUPFAM" id="SSF55961">
    <property type="entry name" value="Bet v1-like"/>
    <property type="match status" value="1"/>
</dbReference>
<reference evidence="1 2" key="1">
    <citation type="submission" date="2020-08" db="EMBL/GenBank/DDBJ databases">
        <title>Genomic Encyclopedia of Type Strains, Phase IV (KMG-IV): sequencing the most valuable type-strain genomes for metagenomic binning, comparative biology and taxonomic classification.</title>
        <authorList>
            <person name="Goeker M."/>
        </authorList>
    </citation>
    <scope>NUCLEOTIDE SEQUENCE [LARGE SCALE GENOMIC DNA]</scope>
    <source>
        <strain evidence="1 2">DSM 29568</strain>
    </source>
</reference>
<dbReference type="AlphaFoldDB" id="A0A840EVI6"/>
<dbReference type="Proteomes" id="UP000553034">
    <property type="component" value="Unassembled WGS sequence"/>
</dbReference>
<gene>
    <name evidence="1" type="ORF">GGR32_000366</name>
</gene>
<comment type="caution">
    <text evidence="1">The sequence shown here is derived from an EMBL/GenBank/DDBJ whole genome shotgun (WGS) entry which is preliminary data.</text>
</comment>
<organism evidence="1 2">
    <name type="scientific">Mesonia hippocampi</name>
    <dbReference type="NCBI Taxonomy" id="1628250"/>
    <lineage>
        <taxon>Bacteria</taxon>
        <taxon>Pseudomonadati</taxon>
        <taxon>Bacteroidota</taxon>
        <taxon>Flavobacteriia</taxon>
        <taxon>Flavobacteriales</taxon>
        <taxon>Flavobacteriaceae</taxon>
        <taxon>Mesonia</taxon>
    </lineage>
</organism>
<dbReference type="EMBL" id="JACIFO010000001">
    <property type="protein sequence ID" value="MBB4118094.1"/>
    <property type="molecule type" value="Genomic_DNA"/>
</dbReference>
<evidence type="ECO:0008006" key="3">
    <source>
        <dbReference type="Google" id="ProtNLM"/>
    </source>
</evidence>
<evidence type="ECO:0000313" key="1">
    <source>
        <dbReference type="EMBL" id="MBB4118094.1"/>
    </source>
</evidence>
<dbReference type="RefSeq" id="WP_183475738.1">
    <property type="nucleotide sequence ID" value="NZ_JACIFO010000001.1"/>
</dbReference>
<name>A0A840EVI6_9FLAO</name>
<proteinExistence type="predicted"/>
<dbReference type="InterPro" id="IPR023393">
    <property type="entry name" value="START-like_dom_sf"/>
</dbReference>
<evidence type="ECO:0000313" key="2">
    <source>
        <dbReference type="Proteomes" id="UP000553034"/>
    </source>
</evidence>
<dbReference type="Gene3D" id="3.30.530.20">
    <property type="match status" value="1"/>
</dbReference>